<keyword evidence="2 4" id="KW-0560">Oxidoreductase</keyword>
<evidence type="ECO:0000256" key="1">
    <source>
        <dbReference type="ARBA" id="ARBA00006252"/>
    </source>
</evidence>
<organism evidence="4 5">
    <name type="scientific">Microbacterium ginsengiterrae</name>
    <dbReference type="NCBI Taxonomy" id="546115"/>
    <lineage>
        <taxon>Bacteria</taxon>
        <taxon>Bacillati</taxon>
        <taxon>Actinomycetota</taxon>
        <taxon>Actinomycetes</taxon>
        <taxon>Micrococcales</taxon>
        <taxon>Microbacteriaceae</taxon>
        <taxon>Microbacterium</taxon>
    </lineage>
</organism>
<evidence type="ECO:0000256" key="2">
    <source>
        <dbReference type="ARBA" id="ARBA00023002"/>
    </source>
</evidence>
<name>A0A7W9FBS7_9MICO</name>
<dbReference type="InterPro" id="IPR003680">
    <property type="entry name" value="Flavodoxin_fold"/>
</dbReference>
<dbReference type="InterPro" id="IPR029039">
    <property type="entry name" value="Flavoprotein-like_sf"/>
</dbReference>
<keyword evidence="5" id="KW-1185">Reference proteome</keyword>
<comment type="similarity">
    <text evidence="1">Belongs to the NAD(P)H dehydrogenase (quinone) family.</text>
</comment>
<dbReference type="AlphaFoldDB" id="A0A7W9FBS7"/>
<dbReference type="RefSeq" id="WP_184283592.1">
    <property type="nucleotide sequence ID" value="NZ_BAAAPG010000001.1"/>
</dbReference>
<dbReference type="PANTHER" id="PTHR10204">
    <property type="entry name" value="NAD P H OXIDOREDUCTASE-RELATED"/>
    <property type="match status" value="1"/>
</dbReference>
<dbReference type="SUPFAM" id="SSF52218">
    <property type="entry name" value="Flavoproteins"/>
    <property type="match status" value="1"/>
</dbReference>
<dbReference type="GO" id="GO:0003955">
    <property type="term" value="F:NAD(P)H dehydrogenase (quinone) activity"/>
    <property type="evidence" value="ECO:0007669"/>
    <property type="project" value="UniProtKB-EC"/>
</dbReference>
<dbReference type="PANTHER" id="PTHR10204:SF34">
    <property type="entry name" value="NAD(P)H DEHYDROGENASE [QUINONE] 1 ISOFORM 1"/>
    <property type="match status" value="1"/>
</dbReference>
<proteinExistence type="inferred from homology"/>
<evidence type="ECO:0000259" key="3">
    <source>
        <dbReference type="Pfam" id="PF02525"/>
    </source>
</evidence>
<dbReference type="Pfam" id="PF02525">
    <property type="entry name" value="Flavodoxin_2"/>
    <property type="match status" value="1"/>
</dbReference>
<feature type="domain" description="Flavodoxin-like fold" evidence="3">
    <location>
        <begin position="9"/>
        <end position="207"/>
    </location>
</feature>
<dbReference type="EC" id="1.6.5.2" evidence="4"/>
<dbReference type="Gene3D" id="3.40.50.360">
    <property type="match status" value="1"/>
</dbReference>
<evidence type="ECO:0000313" key="4">
    <source>
        <dbReference type="EMBL" id="MBB5743636.1"/>
    </source>
</evidence>
<dbReference type="InterPro" id="IPR051545">
    <property type="entry name" value="NAD(P)H_dehydrogenase_qn"/>
</dbReference>
<dbReference type="Proteomes" id="UP000517712">
    <property type="component" value="Unassembled WGS sequence"/>
</dbReference>
<dbReference type="GO" id="GO:0005829">
    <property type="term" value="C:cytosol"/>
    <property type="evidence" value="ECO:0007669"/>
    <property type="project" value="TreeGrafter"/>
</dbReference>
<protein>
    <submittedName>
        <fullName evidence="4">NAD(P)H dehydrogenase (Quinone)</fullName>
        <ecNumber evidence="4">1.6.5.2</ecNumber>
    </submittedName>
</protein>
<accession>A0A7W9FBS7</accession>
<sequence length="271" mass="30224">MPCTDEARTILWVSAHPEPRSLTGSLRRDGIAHLRGAGLAVLESDLYGMDWDPVMRPRDAGHEAGPSSPFRATADIRLAYIEGRQPSDVQAELAKLRRADALILQFPLWWYGMPSILKGWFDRVFVSGFAFGKHPGTGRRLRFEQGPFRGKRALVATTLGDRPRSIGPRGKSGELTELLFPLLHGTLAYTGMSVLSPWAQASADRIESYDTVRDGFLRRLDGLFTDEPIPYRPQFTGEYTSEWELEDHVVPGETGLSIHVGDAPRGEDRRP</sequence>
<evidence type="ECO:0000313" key="5">
    <source>
        <dbReference type="Proteomes" id="UP000517712"/>
    </source>
</evidence>
<comment type="caution">
    <text evidence="4">The sequence shown here is derived from an EMBL/GenBank/DDBJ whole genome shotgun (WGS) entry which is preliminary data.</text>
</comment>
<dbReference type="EMBL" id="JACHMU010000001">
    <property type="protein sequence ID" value="MBB5743636.1"/>
    <property type="molecule type" value="Genomic_DNA"/>
</dbReference>
<gene>
    <name evidence="4" type="ORF">HD600_002133</name>
</gene>
<reference evidence="4 5" key="1">
    <citation type="submission" date="2020-08" db="EMBL/GenBank/DDBJ databases">
        <title>Sequencing the genomes of 1000 actinobacteria strains.</title>
        <authorList>
            <person name="Klenk H.-P."/>
        </authorList>
    </citation>
    <scope>NUCLEOTIDE SEQUENCE [LARGE SCALE GENOMIC DNA]</scope>
    <source>
        <strain evidence="4 5">DSM 24823</strain>
    </source>
</reference>